<evidence type="ECO:0000313" key="2">
    <source>
        <dbReference type="EMBL" id="CAD8080278.1"/>
    </source>
</evidence>
<dbReference type="AlphaFoldDB" id="A0A8S1MJB5"/>
<dbReference type="OrthoDB" id="310362at2759"/>
<evidence type="ECO:0000256" key="1">
    <source>
        <dbReference type="SAM" id="Phobius"/>
    </source>
</evidence>
<accession>A0A8S1MJB5</accession>
<feature type="transmembrane region" description="Helical" evidence="1">
    <location>
        <begin position="120"/>
        <end position="138"/>
    </location>
</feature>
<organism evidence="2 3">
    <name type="scientific">Paramecium sonneborni</name>
    <dbReference type="NCBI Taxonomy" id="65129"/>
    <lineage>
        <taxon>Eukaryota</taxon>
        <taxon>Sar</taxon>
        <taxon>Alveolata</taxon>
        <taxon>Ciliophora</taxon>
        <taxon>Intramacronucleata</taxon>
        <taxon>Oligohymenophorea</taxon>
        <taxon>Peniculida</taxon>
        <taxon>Parameciidae</taxon>
        <taxon>Paramecium</taxon>
    </lineage>
</organism>
<reference evidence="2" key="1">
    <citation type="submission" date="2021-01" db="EMBL/GenBank/DDBJ databases">
        <authorList>
            <consortium name="Genoscope - CEA"/>
            <person name="William W."/>
        </authorList>
    </citation>
    <scope>NUCLEOTIDE SEQUENCE</scope>
</reference>
<evidence type="ECO:0008006" key="4">
    <source>
        <dbReference type="Google" id="ProtNLM"/>
    </source>
</evidence>
<evidence type="ECO:0000313" key="3">
    <source>
        <dbReference type="Proteomes" id="UP000692954"/>
    </source>
</evidence>
<gene>
    <name evidence="2" type="ORF">PSON_ATCC_30995.1.T0400157</name>
</gene>
<dbReference type="Proteomes" id="UP000692954">
    <property type="component" value="Unassembled WGS sequence"/>
</dbReference>
<keyword evidence="1" id="KW-0472">Membrane</keyword>
<keyword evidence="1" id="KW-0812">Transmembrane</keyword>
<protein>
    <recommendedName>
        <fullName evidence="4">Transmembrane protein</fullName>
    </recommendedName>
</protein>
<dbReference type="EMBL" id="CAJJDN010000040">
    <property type="protein sequence ID" value="CAD8080278.1"/>
    <property type="molecule type" value="Genomic_DNA"/>
</dbReference>
<keyword evidence="3" id="KW-1185">Reference proteome</keyword>
<sequence>MSQLSKTVSPITNTQTNFYSNSLQQSSYNSLTQSRQKERIFQQKKIPISIQKNSLFDLKSQKLSNSNMYSDIRISEFDQPIQFQADQLIKRPITQELKPKIQEQKIVDYSPILEEKNDRFIKIGVILIIILLLIIGILKFK</sequence>
<name>A0A8S1MJB5_9CILI</name>
<comment type="caution">
    <text evidence="2">The sequence shown here is derived from an EMBL/GenBank/DDBJ whole genome shotgun (WGS) entry which is preliminary data.</text>
</comment>
<proteinExistence type="predicted"/>
<keyword evidence="1" id="KW-1133">Transmembrane helix</keyword>